<dbReference type="InterPro" id="IPR002401">
    <property type="entry name" value="Cyt_P450_E_grp-I"/>
</dbReference>
<dbReference type="Pfam" id="PF00067">
    <property type="entry name" value="p450"/>
    <property type="match status" value="1"/>
</dbReference>
<feature type="binding site" description="axial binding residue" evidence="5">
    <location>
        <position position="453"/>
    </location>
    <ligand>
        <name>heme</name>
        <dbReference type="ChEBI" id="CHEBI:30413"/>
    </ligand>
    <ligandPart>
        <name>Fe</name>
        <dbReference type="ChEBI" id="CHEBI:18248"/>
    </ligandPart>
</feature>
<dbReference type="OrthoDB" id="3934656at2759"/>
<comment type="caution">
    <text evidence="8">The sequence shown here is derived from an EMBL/GenBank/DDBJ whole genome shotgun (WGS) entry which is preliminary data.</text>
</comment>
<evidence type="ECO:0000313" key="8">
    <source>
        <dbReference type="EMBL" id="KAB2573440.1"/>
    </source>
</evidence>
<name>A0A5N5D7W7_9PEZI</name>
<dbReference type="PANTHER" id="PTHR24305:SF232">
    <property type="entry name" value="P450, PUTATIVE (EUROFUNG)-RELATED"/>
    <property type="match status" value="1"/>
</dbReference>
<keyword evidence="3 5" id="KW-0479">Metal-binding</keyword>
<evidence type="ECO:0000256" key="4">
    <source>
        <dbReference type="ARBA" id="ARBA00023004"/>
    </source>
</evidence>
<dbReference type="InterPro" id="IPR050121">
    <property type="entry name" value="Cytochrome_P450_monoxygenase"/>
</dbReference>
<proteinExistence type="inferred from homology"/>
<comment type="cofactor">
    <cofactor evidence="1 5">
        <name>heme</name>
        <dbReference type="ChEBI" id="CHEBI:30413"/>
    </cofactor>
</comment>
<dbReference type="EMBL" id="VCHE01000058">
    <property type="protein sequence ID" value="KAB2573440.1"/>
    <property type="molecule type" value="Genomic_DNA"/>
</dbReference>
<dbReference type="GO" id="GO:0016705">
    <property type="term" value="F:oxidoreductase activity, acting on paired donors, with incorporation or reduction of molecular oxygen"/>
    <property type="evidence" value="ECO:0007669"/>
    <property type="project" value="InterPro"/>
</dbReference>
<keyword evidence="7" id="KW-1133">Transmembrane helix</keyword>
<evidence type="ECO:0000256" key="7">
    <source>
        <dbReference type="SAM" id="Phobius"/>
    </source>
</evidence>
<dbReference type="GO" id="GO:0005506">
    <property type="term" value="F:iron ion binding"/>
    <property type="evidence" value="ECO:0007669"/>
    <property type="project" value="InterPro"/>
</dbReference>
<evidence type="ECO:0000256" key="2">
    <source>
        <dbReference type="ARBA" id="ARBA00010617"/>
    </source>
</evidence>
<dbReference type="InterPro" id="IPR001128">
    <property type="entry name" value="Cyt_P450"/>
</dbReference>
<dbReference type="InterPro" id="IPR036396">
    <property type="entry name" value="Cyt_P450_sf"/>
</dbReference>
<reference evidence="8 9" key="1">
    <citation type="journal article" date="2019" name="Sci. Rep.">
        <title>A multi-omics analysis of the grapevine pathogen Lasiodiplodia theobromae reveals that temperature affects the expression of virulence- and pathogenicity-related genes.</title>
        <authorList>
            <person name="Felix C."/>
            <person name="Meneses R."/>
            <person name="Goncalves M.F.M."/>
            <person name="Tilleman L."/>
            <person name="Duarte A.S."/>
            <person name="Jorrin-Novo J.V."/>
            <person name="Van de Peer Y."/>
            <person name="Deforce D."/>
            <person name="Van Nieuwerburgh F."/>
            <person name="Esteves A.C."/>
            <person name="Alves A."/>
        </authorList>
    </citation>
    <scope>NUCLEOTIDE SEQUENCE [LARGE SCALE GENOMIC DNA]</scope>
    <source>
        <strain evidence="8 9">LA-SOL3</strain>
    </source>
</reference>
<dbReference type="FunFam" id="1.10.630.10:FF:000050">
    <property type="entry name" value="Cytochrome P450 monooxygenase"/>
    <property type="match status" value="1"/>
</dbReference>
<dbReference type="SUPFAM" id="SSF48264">
    <property type="entry name" value="Cytochrome P450"/>
    <property type="match status" value="1"/>
</dbReference>
<keyword evidence="9" id="KW-1185">Reference proteome</keyword>
<protein>
    <submittedName>
        <fullName evidence="8">Cytochrome P450 monooxygenase</fullName>
    </submittedName>
</protein>
<evidence type="ECO:0000256" key="6">
    <source>
        <dbReference type="RuleBase" id="RU000461"/>
    </source>
</evidence>
<dbReference type="PRINTS" id="PR00463">
    <property type="entry name" value="EP450I"/>
</dbReference>
<evidence type="ECO:0000256" key="5">
    <source>
        <dbReference type="PIRSR" id="PIRSR602401-1"/>
    </source>
</evidence>
<dbReference type="PRINTS" id="PR00385">
    <property type="entry name" value="P450"/>
</dbReference>
<accession>A0A5N5D7W7</accession>
<evidence type="ECO:0000256" key="1">
    <source>
        <dbReference type="ARBA" id="ARBA00001971"/>
    </source>
</evidence>
<dbReference type="InterPro" id="IPR017972">
    <property type="entry name" value="Cyt_P450_CS"/>
</dbReference>
<keyword evidence="7" id="KW-0472">Membrane</keyword>
<dbReference type="GO" id="GO:0004497">
    <property type="term" value="F:monooxygenase activity"/>
    <property type="evidence" value="ECO:0007669"/>
    <property type="project" value="UniProtKB-KW"/>
</dbReference>
<dbReference type="Proteomes" id="UP000325902">
    <property type="component" value="Unassembled WGS sequence"/>
</dbReference>
<dbReference type="PANTHER" id="PTHR24305">
    <property type="entry name" value="CYTOCHROME P450"/>
    <property type="match status" value="1"/>
</dbReference>
<keyword evidence="6" id="KW-0560">Oxidoreductase</keyword>
<keyword evidence="7" id="KW-0812">Transmembrane</keyword>
<keyword evidence="5 6" id="KW-0349">Heme</keyword>
<dbReference type="AlphaFoldDB" id="A0A5N5D7W7"/>
<evidence type="ECO:0000256" key="3">
    <source>
        <dbReference type="ARBA" id="ARBA00022723"/>
    </source>
</evidence>
<keyword evidence="6 8" id="KW-0503">Monooxygenase</keyword>
<gene>
    <name evidence="8" type="ORF">DBV05_g7872</name>
</gene>
<dbReference type="Gene3D" id="1.10.630.10">
    <property type="entry name" value="Cytochrome P450"/>
    <property type="match status" value="1"/>
</dbReference>
<keyword evidence="4 5" id="KW-0408">Iron</keyword>
<dbReference type="GO" id="GO:0020037">
    <property type="term" value="F:heme binding"/>
    <property type="evidence" value="ECO:0007669"/>
    <property type="project" value="InterPro"/>
</dbReference>
<dbReference type="PROSITE" id="PS00086">
    <property type="entry name" value="CYTOCHROME_P450"/>
    <property type="match status" value="1"/>
</dbReference>
<organism evidence="8 9">
    <name type="scientific">Lasiodiplodia theobromae</name>
    <dbReference type="NCBI Taxonomy" id="45133"/>
    <lineage>
        <taxon>Eukaryota</taxon>
        <taxon>Fungi</taxon>
        <taxon>Dikarya</taxon>
        <taxon>Ascomycota</taxon>
        <taxon>Pezizomycotina</taxon>
        <taxon>Dothideomycetes</taxon>
        <taxon>Dothideomycetes incertae sedis</taxon>
        <taxon>Botryosphaeriales</taxon>
        <taxon>Botryosphaeriaceae</taxon>
        <taxon>Lasiodiplodia</taxon>
    </lineage>
</organism>
<sequence length="506" mass="56133">MAFSSVILSAFTNVYICLPLLVVAYVVYTRYFTGLSHIPGPGIASISNFWKINAAWHQDMPKRNIALHREHGPLVRIGPNMISVDDPAALPIIYGFKPIFTKTAFYPIVEALYKGKLVANLFTTRSEKYHAHLKRSSVNAYSMTALGDLEPQVQPVIDLFLQKIHDVGAGGTKPFDIGTWAQYFAFDALGQINFSEDLGFLRTGTDVGNSIGTIDGLLAYLSIIGQAPWLHKLLLGNPLVHRLLPLESSNQVQNFAVEMITKRMASIDNDDKPPQRDMLARLLEVSSQDDAKLSLTEIIGLTTTNLIAGSDSTAIGLRAILYFLCRTPAAYAKLQQEIDEAFAAGELQAPTPRYADAAKLPYLQAVVTEALRAHAATGFVLEREVPAGGAEIAGQAIPGGTIVGINSWVMHANKEVYGEDAEAFRPERWFEDEQRVREMKRCNMSFGAGPRVCIGRNISMMEIIKFIPALMRRFDFKLANPEQEWEVLGHWFTKQTNLDMVFTPRV</sequence>
<comment type="similarity">
    <text evidence="2 6">Belongs to the cytochrome P450 family.</text>
</comment>
<evidence type="ECO:0000313" key="9">
    <source>
        <dbReference type="Proteomes" id="UP000325902"/>
    </source>
</evidence>
<dbReference type="CDD" id="cd11060">
    <property type="entry name" value="CYP57A1-like"/>
    <property type="match status" value="1"/>
</dbReference>
<feature type="transmembrane region" description="Helical" evidence="7">
    <location>
        <begin position="6"/>
        <end position="28"/>
    </location>
</feature>